<protein>
    <submittedName>
        <fullName evidence="2">Transposase</fullName>
    </submittedName>
</protein>
<dbReference type="Proteomes" id="UP001221597">
    <property type="component" value="Chromosome"/>
</dbReference>
<organism evidence="2 3">
    <name type="scientific">Halobacillus naozhouensis</name>
    <dbReference type="NCBI Taxonomy" id="554880"/>
    <lineage>
        <taxon>Bacteria</taxon>
        <taxon>Bacillati</taxon>
        <taxon>Bacillota</taxon>
        <taxon>Bacilli</taxon>
        <taxon>Bacillales</taxon>
        <taxon>Bacillaceae</taxon>
        <taxon>Halobacillus</taxon>
    </lineage>
</organism>
<dbReference type="RefSeq" id="WP_283075847.1">
    <property type="nucleotide sequence ID" value="NZ_CP121671.1"/>
</dbReference>
<dbReference type="PANTHER" id="PTHR34322:SF2">
    <property type="entry name" value="TRANSPOSASE IS200-LIKE DOMAIN-CONTAINING PROTEIN"/>
    <property type="match status" value="1"/>
</dbReference>
<evidence type="ECO:0000313" key="3">
    <source>
        <dbReference type="Proteomes" id="UP001221597"/>
    </source>
</evidence>
<dbReference type="InterPro" id="IPR002686">
    <property type="entry name" value="Transposase_17"/>
</dbReference>
<dbReference type="InterPro" id="IPR036515">
    <property type="entry name" value="Transposase_17_sf"/>
</dbReference>
<dbReference type="PANTHER" id="PTHR34322">
    <property type="entry name" value="TRANSPOSASE, Y1_TNP DOMAIN-CONTAINING"/>
    <property type="match status" value="1"/>
</dbReference>
<evidence type="ECO:0000259" key="1">
    <source>
        <dbReference type="SMART" id="SM01321"/>
    </source>
</evidence>
<accession>A0ABY8IV65</accession>
<dbReference type="Pfam" id="PF01797">
    <property type="entry name" value="Y1_Tnp"/>
    <property type="match status" value="1"/>
</dbReference>
<keyword evidence="3" id="KW-1185">Reference proteome</keyword>
<dbReference type="Gene3D" id="3.30.70.1290">
    <property type="entry name" value="Transposase IS200-like"/>
    <property type="match status" value="1"/>
</dbReference>
<dbReference type="SMART" id="SM01321">
    <property type="entry name" value="Y1_Tnp"/>
    <property type="match status" value="1"/>
</dbReference>
<proteinExistence type="predicted"/>
<gene>
    <name evidence="2" type="ORF">P9989_15900</name>
</gene>
<feature type="domain" description="Transposase IS200-like" evidence="1">
    <location>
        <begin position="9"/>
        <end position="123"/>
    </location>
</feature>
<name>A0ABY8IV65_9BACI</name>
<sequence length="187" mass="22065">MANPKRIWFPHASYHITARGNRKADIFYADQDRYYYLELLAQNKQSYPFHLHAYCLMTNHVHLLIETINHPPGIFMKEIHSNYAMYFNKKYDYAGHLFQGPYKADLQDDVNGMLQVSRYIHLNPCRANISPTPEDYQWSSYTHYISSHPTNTLVTTSKLLSYFKTQAEYDWFVKLPLKTTSSHPEFG</sequence>
<dbReference type="EMBL" id="CP121671">
    <property type="protein sequence ID" value="WFT73840.1"/>
    <property type="molecule type" value="Genomic_DNA"/>
</dbReference>
<dbReference type="SUPFAM" id="SSF143422">
    <property type="entry name" value="Transposase IS200-like"/>
    <property type="match status" value="1"/>
</dbReference>
<evidence type="ECO:0000313" key="2">
    <source>
        <dbReference type="EMBL" id="WFT73840.1"/>
    </source>
</evidence>
<reference evidence="2 3" key="1">
    <citation type="submission" date="2023-04" db="EMBL/GenBank/DDBJ databases">
        <title>Genome sequence of Halobacillus naozhouensis KACC 21980.</title>
        <authorList>
            <person name="Kim S."/>
            <person name="Heo J."/>
            <person name="Kwon S.-W."/>
        </authorList>
    </citation>
    <scope>NUCLEOTIDE SEQUENCE [LARGE SCALE GENOMIC DNA]</scope>
    <source>
        <strain evidence="2 3">KCTC 13234</strain>
    </source>
</reference>